<organism evidence="17 18">
    <name type="scientific">Dichomitus squalens</name>
    <dbReference type="NCBI Taxonomy" id="114155"/>
    <lineage>
        <taxon>Eukaryota</taxon>
        <taxon>Fungi</taxon>
        <taxon>Dikarya</taxon>
        <taxon>Basidiomycota</taxon>
        <taxon>Agaricomycotina</taxon>
        <taxon>Agaricomycetes</taxon>
        <taxon>Polyporales</taxon>
        <taxon>Polyporaceae</taxon>
        <taxon>Dichomitus</taxon>
    </lineage>
</organism>
<dbReference type="GO" id="GO:0005874">
    <property type="term" value="C:microtubule"/>
    <property type="evidence" value="ECO:0007669"/>
    <property type="project" value="UniProtKB-KW"/>
</dbReference>
<protein>
    <recommendedName>
        <fullName evidence="5">DASH complex subunit ASK1</fullName>
    </recommendedName>
</protein>
<feature type="compositionally biased region" description="Low complexity" evidence="16">
    <location>
        <begin position="126"/>
        <end position="138"/>
    </location>
</feature>
<proteinExistence type="inferred from homology"/>
<feature type="compositionally biased region" description="Basic and acidic residues" evidence="16">
    <location>
        <begin position="328"/>
        <end position="340"/>
    </location>
</feature>
<keyword evidence="9" id="KW-0493">Microtubule</keyword>
<evidence type="ECO:0000256" key="13">
    <source>
        <dbReference type="ARBA" id="ARBA00023242"/>
    </source>
</evidence>
<keyword evidence="14" id="KW-0131">Cell cycle</keyword>
<evidence type="ECO:0000256" key="11">
    <source>
        <dbReference type="ARBA" id="ARBA00022838"/>
    </source>
</evidence>
<feature type="region of interest" description="Disordered" evidence="16">
    <location>
        <begin position="1"/>
        <end position="21"/>
    </location>
</feature>
<dbReference type="GO" id="GO:0051301">
    <property type="term" value="P:cell division"/>
    <property type="evidence" value="ECO:0007669"/>
    <property type="project" value="UniProtKB-KW"/>
</dbReference>
<evidence type="ECO:0000313" key="17">
    <source>
        <dbReference type="EMBL" id="TBU59047.1"/>
    </source>
</evidence>
<evidence type="ECO:0000256" key="6">
    <source>
        <dbReference type="ARBA" id="ARBA00022454"/>
    </source>
</evidence>
<keyword evidence="12" id="KW-0206">Cytoskeleton</keyword>
<feature type="region of interest" description="Disordered" evidence="16">
    <location>
        <begin position="444"/>
        <end position="490"/>
    </location>
</feature>
<comment type="subcellular location">
    <subcellularLocation>
        <location evidence="3">Chromosome</location>
        <location evidence="3">Centromere</location>
        <location evidence="3">Kinetochore</location>
    </subcellularLocation>
    <subcellularLocation>
        <location evidence="2">Cytoplasm</location>
        <location evidence="2">Cytoskeleton</location>
        <location evidence="2">Spindle</location>
    </subcellularLocation>
    <subcellularLocation>
        <location evidence="1">Nucleus</location>
    </subcellularLocation>
</comment>
<evidence type="ECO:0000313" key="18">
    <source>
        <dbReference type="Proteomes" id="UP000292082"/>
    </source>
</evidence>
<keyword evidence="7" id="KW-0963">Cytoplasm</keyword>
<evidence type="ECO:0000256" key="15">
    <source>
        <dbReference type="ARBA" id="ARBA00023328"/>
    </source>
</evidence>
<dbReference type="EMBL" id="ML145118">
    <property type="protein sequence ID" value="TBU59047.1"/>
    <property type="molecule type" value="Genomic_DNA"/>
</dbReference>
<name>A0A4Q9NVS1_9APHY</name>
<dbReference type="AlphaFoldDB" id="A0A4Q9NVS1"/>
<evidence type="ECO:0000256" key="3">
    <source>
        <dbReference type="ARBA" id="ARBA00004629"/>
    </source>
</evidence>
<keyword evidence="11" id="KW-0995">Kinetochore</keyword>
<dbReference type="Proteomes" id="UP000292082">
    <property type="component" value="Unassembled WGS sequence"/>
</dbReference>
<keyword evidence="10" id="KW-0498">Mitosis</keyword>
<keyword evidence="6" id="KW-0158">Chromosome</keyword>
<feature type="compositionally biased region" description="Basic and acidic residues" evidence="16">
    <location>
        <begin position="1"/>
        <end position="14"/>
    </location>
</feature>
<dbReference type="InterPro" id="IPR013964">
    <property type="entry name" value="DASH_Ask1"/>
</dbReference>
<feature type="compositionally biased region" description="Acidic residues" evidence="16">
    <location>
        <begin position="605"/>
        <end position="617"/>
    </location>
</feature>
<feature type="compositionally biased region" description="Low complexity" evidence="16">
    <location>
        <begin position="294"/>
        <end position="305"/>
    </location>
</feature>
<evidence type="ECO:0000256" key="1">
    <source>
        <dbReference type="ARBA" id="ARBA00004123"/>
    </source>
</evidence>
<dbReference type="GO" id="GO:0008608">
    <property type="term" value="P:attachment of spindle microtubules to kinetochore"/>
    <property type="evidence" value="ECO:0007669"/>
    <property type="project" value="InterPro"/>
</dbReference>
<dbReference type="GO" id="GO:0072686">
    <property type="term" value="C:mitotic spindle"/>
    <property type="evidence" value="ECO:0007669"/>
    <property type="project" value="InterPro"/>
</dbReference>
<dbReference type="GO" id="GO:0044732">
    <property type="term" value="C:mitotic spindle pole body"/>
    <property type="evidence" value="ECO:0007669"/>
    <property type="project" value="TreeGrafter"/>
</dbReference>
<gene>
    <name evidence="17" type="ORF">BD310DRAFT_925994</name>
</gene>
<evidence type="ECO:0000256" key="14">
    <source>
        <dbReference type="ARBA" id="ARBA00023306"/>
    </source>
</evidence>
<keyword evidence="15" id="KW-0137">Centromere</keyword>
<evidence type="ECO:0000256" key="12">
    <source>
        <dbReference type="ARBA" id="ARBA00023212"/>
    </source>
</evidence>
<sequence length="748" mass="79298">MAPELKPIEPKTPRWEPSADPADIVVPGLDTTAAPYDQIEQIEQLITIKLQNIDANFSKIQHVMANRILPAVKRYAVGTQPVREAAKFWTTFYETAAQIRIPSYEDYSAGQEQTEDEQTADSSQVETESTPAESSATTHSDESDGETPHPDRTYDRTPSEVSFAPGQAAVSSTPADAYRSRSRNAPDNSFANEASEPMPSWSASLESPLRQLNRDIQSLADDRSVAVPSTSALNHSEAFDDSQDVTQRATGRDSTLDDHTALHTGDKGKAREGPGPQPLLQKVLHRNANSSNLTSATGTTSRTTSPLKFKPKTPVAKTLNPYLPPDTKPSDWKGVVDLKDPSVASPQRSARKFVPPPSSSIKLSAYMPSAAFTARAGARSGTGPGTKTPPPGEDDSFDENFGMSPPVMTDYARLPKLGRTPKQEAAARIMKDLVDVERRGVFGPAGAAAKGKGPAGTGYGTESSMSSMPTPPSMTRYGRPSYAPPVASETSASVVDASLDSIMRRVGLNVPGYGSQKAVLAPAPVAQPARAPVFSSISSASASSATGSSASSVFTATSSRSAASASSARTLQPPAPDPEPSIHTPQPPQYDFYDDEVIGRGGPGDGDDSLDSLDYEDQNTANAPADFLFANQEQSFDSEDSFDSSLDGDDEATDGTAPPFIVTAQDDGDEFDDDSYDDGLDALGGEEETVFGVPPAQRLAQQQAQMAMSGGGLRMLGEDLLQDTIGIGQQMAMAGRVEESPTPWVPRG</sequence>
<evidence type="ECO:0000256" key="16">
    <source>
        <dbReference type="SAM" id="MobiDB-lite"/>
    </source>
</evidence>
<feature type="compositionally biased region" description="Basic and acidic residues" evidence="16">
    <location>
        <begin position="250"/>
        <end position="272"/>
    </location>
</feature>
<evidence type="ECO:0000256" key="4">
    <source>
        <dbReference type="ARBA" id="ARBA00010731"/>
    </source>
</evidence>
<feature type="compositionally biased region" description="Basic and acidic residues" evidence="16">
    <location>
        <begin position="139"/>
        <end position="158"/>
    </location>
</feature>
<feature type="region of interest" description="Disordered" evidence="16">
    <location>
        <begin position="536"/>
        <end position="670"/>
    </location>
</feature>
<evidence type="ECO:0000256" key="9">
    <source>
        <dbReference type="ARBA" id="ARBA00022701"/>
    </source>
</evidence>
<feature type="region of interest" description="Disordered" evidence="16">
    <location>
        <begin position="107"/>
        <end position="360"/>
    </location>
</feature>
<keyword evidence="13" id="KW-0539">Nucleus</keyword>
<feature type="compositionally biased region" description="Polar residues" evidence="16">
    <location>
        <begin position="183"/>
        <end position="192"/>
    </location>
</feature>
<comment type="similarity">
    <text evidence="4">Belongs to the DASH complex ASK1 family.</text>
</comment>
<feature type="compositionally biased region" description="Low complexity" evidence="16">
    <location>
        <begin position="536"/>
        <end position="568"/>
    </location>
</feature>
<keyword evidence="8" id="KW-0132">Cell division</keyword>
<dbReference type="STRING" id="114155.A0A4Q9NVS1"/>
<evidence type="ECO:0000256" key="7">
    <source>
        <dbReference type="ARBA" id="ARBA00022490"/>
    </source>
</evidence>
<evidence type="ECO:0000256" key="5">
    <source>
        <dbReference type="ARBA" id="ARBA00014520"/>
    </source>
</evidence>
<evidence type="ECO:0000256" key="10">
    <source>
        <dbReference type="ARBA" id="ARBA00022776"/>
    </source>
</evidence>
<dbReference type="Pfam" id="PF08655">
    <property type="entry name" value="DASH_Ask1"/>
    <property type="match status" value="1"/>
</dbReference>
<feature type="compositionally biased region" description="Acidic residues" evidence="16">
    <location>
        <begin position="636"/>
        <end position="653"/>
    </location>
</feature>
<evidence type="ECO:0000256" key="2">
    <source>
        <dbReference type="ARBA" id="ARBA00004186"/>
    </source>
</evidence>
<dbReference type="PANTHER" id="PTHR28200">
    <property type="entry name" value="DASH COMPLEX SUBUNIT ASK1"/>
    <property type="match status" value="1"/>
</dbReference>
<keyword evidence="18" id="KW-1185">Reference proteome</keyword>
<accession>A0A4Q9NVS1</accession>
<feature type="region of interest" description="Disordered" evidence="16">
    <location>
        <begin position="374"/>
        <end position="416"/>
    </location>
</feature>
<evidence type="ECO:0000256" key="8">
    <source>
        <dbReference type="ARBA" id="ARBA00022618"/>
    </source>
</evidence>
<dbReference type="PANTHER" id="PTHR28200:SF1">
    <property type="entry name" value="DASH COMPLEX SUBUNIT ASK1"/>
    <property type="match status" value="1"/>
</dbReference>
<reference evidence="17 18" key="1">
    <citation type="submission" date="2019-01" db="EMBL/GenBank/DDBJ databases">
        <title>Draft genome sequences of three monokaryotic isolates of the white-rot basidiomycete fungus Dichomitus squalens.</title>
        <authorList>
            <consortium name="DOE Joint Genome Institute"/>
            <person name="Lopez S.C."/>
            <person name="Andreopoulos B."/>
            <person name="Pangilinan J."/>
            <person name="Lipzen A."/>
            <person name="Riley R."/>
            <person name="Ahrendt S."/>
            <person name="Ng V."/>
            <person name="Barry K."/>
            <person name="Daum C."/>
            <person name="Grigoriev I.V."/>
            <person name="Hilden K.S."/>
            <person name="Makela M.R."/>
            <person name="de Vries R.P."/>
        </authorList>
    </citation>
    <scope>NUCLEOTIDE SEQUENCE [LARGE SCALE GENOMIC DNA]</scope>
    <source>
        <strain evidence="17 18">CBS 464.89</strain>
    </source>
</reference>
<dbReference type="GO" id="GO:0042729">
    <property type="term" value="C:DASH complex"/>
    <property type="evidence" value="ECO:0007669"/>
    <property type="project" value="InterPro"/>
</dbReference>